<reference evidence="1 2" key="1">
    <citation type="journal article" date="2013" name="Antonie Van Leeuwenhoek">
        <title>Dongia rigui sp. nov., isolated from freshwater of a large wetland in Korea.</title>
        <authorList>
            <person name="Baik K.S."/>
            <person name="Hwang Y.M."/>
            <person name="Choi J.S."/>
            <person name="Kwon J."/>
            <person name="Seong C.N."/>
        </authorList>
    </citation>
    <scope>NUCLEOTIDE SEQUENCE [LARGE SCALE GENOMIC DNA]</scope>
    <source>
        <strain evidence="1 2">04SU4-P</strain>
    </source>
</reference>
<dbReference type="Pfam" id="PF07310">
    <property type="entry name" value="PAS_5"/>
    <property type="match status" value="1"/>
</dbReference>
<proteinExistence type="predicted"/>
<organism evidence="1 2">
    <name type="scientific">Dongia rigui</name>
    <dbReference type="NCBI Taxonomy" id="940149"/>
    <lineage>
        <taxon>Bacteria</taxon>
        <taxon>Pseudomonadati</taxon>
        <taxon>Pseudomonadota</taxon>
        <taxon>Alphaproteobacteria</taxon>
        <taxon>Rhodospirillales</taxon>
        <taxon>Dongiaceae</taxon>
        <taxon>Dongia</taxon>
    </lineage>
</organism>
<sequence length="166" mass="18625">MGVDSAMTGIPDSCIDTLQDQRLIRLLAYWQQKCLGRLMPSPADIEPLEFKFILGYVTLVDIETAPRRYFFRLDGSILASLSGMDYTGKYLDQLGLPEYCDFVAATYDRVIDGRRPYAYRKRGAFDKASFSEETIILPLGKGEQVQRLMVAVIPGGRPGNDGKMLI</sequence>
<evidence type="ECO:0000313" key="1">
    <source>
        <dbReference type="EMBL" id="MDY0874184.1"/>
    </source>
</evidence>
<dbReference type="Proteomes" id="UP001271769">
    <property type="component" value="Unassembled WGS sequence"/>
</dbReference>
<comment type="caution">
    <text evidence="1">The sequence shown here is derived from an EMBL/GenBank/DDBJ whole genome shotgun (WGS) entry which is preliminary data.</text>
</comment>
<accession>A0ABU5E3I5</accession>
<keyword evidence="2" id="KW-1185">Reference proteome</keyword>
<evidence type="ECO:0000313" key="2">
    <source>
        <dbReference type="Proteomes" id="UP001271769"/>
    </source>
</evidence>
<protein>
    <submittedName>
        <fullName evidence="1">PAS domain-containing protein</fullName>
    </submittedName>
</protein>
<dbReference type="RefSeq" id="WP_320502657.1">
    <property type="nucleotide sequence ID" value="NZ_JAXCLX010000004.1"/>
</dbReference>
<name>A0ABU5E3I5_9PROT</name>
<gene>
    <name evidence="1" type="ORF">SMD31_19745</name>
</gene>
<dbReference type="InterPro" id="IPR009922">
    <property type="entry name" value="DUF1457"/>
</dbReference>
<dbReference type="EMBL" id="JAXCLX010000004">
    <property type="protein sequence ID" value="MDY0874184.1"/>
    <property type="molecule type" value="Genomic_DNA"/>
</dbReference>